<comment type="similarity">
    <text evidence="1">Belongs to the histidine acid phosphatase family.</text>
</comment>
<reference evidence="3" key="2">
    <citation type="submission" date="2025-09" db="UniProtKB">
        <authorList>
            <consortium name="Ensembl"/>
        </authorList>
    </citation>
    <scope>IDENTIFICATION</scope>
</reference>
<protein>
    <submittedName>
        <fullName evidence="3">Acid phosphatase 6, lysophosphatidic</fullName>
    </submittedName>
</protein>
<dbReference type="InterPro" id="IPR050645">
    <property type="entry name" value="Histidine_acid_phosphatase"/>
</dbReference>
<accession>A0A8C6U125</accession>
<evidence type="ECO:0000313" key="4">
    <source>
        <dbReference type="Proteomes" id="UP000694523"/>
    </source>
</evidence>
<organism evidence="3 4">
    <name type="scientific">Neogobius melanostomus</name>
    <name type="common">round goby</name>
    <dbReference type="NCBI Taxonomy" id="47308"/>
    <lineage>
        <taxon>Eukaryota</taxon>
        <taxon>Metazoa</taxon>
        <taxon>Chordata</taxon>
        <taxon>Craniata</taxon>
        <taxon>Vertebrata</taxon>
        <taxon>Euteleostomi</taxon>
        <taxon>Actinopterygii</taxon>
        <taxon>Neopterygii</taxon>
        <taxon>Teleostei</taxon>
        <taxon>Neoteleostei</taxon>
        <taxon>Acanthomorphata</taxon>
        <taxon>Gobiaria</taxon>
        <taxon>Gobiiformes</taxon>
        <taxon>Gobioidei</taxon>
        <taxon>Gobiidae</taxon>
        <taxon>Benthophilinae</taxon>
        <taxon>Neogobiini</taxon>
        <taxon>Neogobius</taxon>
    </lineage>
</organism>
<dbReference type="GO" id="GO:0052642">
    <property type="term" value="F:lysophosphatidic acid phosphatase activity"/>
    <property type="evidence" value="ECO:0007669"/>
    <property type="project" value="TreeGrafter"/>
</dbReference>
<dbReference type="PANTHER" id="PTHR11567:SF202">
    <property type="entry name" value="LYSOPHOSPHATIDIC ACID PHOSPHATASE TYPE 6"/>
    <property type="match status" value="1"/>
</dbReference>
<sequence>MRKLWVKAGIFSSVSAAFGSIVWAQKTNEINPSGRSSSTPSSDTTSHFELQLVQVLFRHGARTPLKSIPDVMEAQWVPALLEPPPHTRIHYAVTNLTGGTRPSSPVEENYRKNVLTGGSFPGQLTTVGMEQLYELGKRLRQRYIEDRSFLSPAFSPAEVYVRSTNIWRTIESAKCLVAGLFQQKQKEIVPIVTAEAEAEILYPNFHGCKLLKILGGPRWAESSTLPDIAADLQSIHEALGIAAHKQVDFILIRDDMVARETHGLPCPPALDTWRNKVEQRAVDMMCYIYNPSKRESLQLCVGPLLHMLLVNIEDKLQKASPEPRKLFLYSAHDTTLIPCLMAMGIFDLQWPPYAADITVELYKHRQTDEAYVKVSYIGQDQLLPGCSEVYCPLQEFKRVVSAHSLSSDHYQSLCNSTEDLPK</sequence>
<dbReference type="SUPFAM" id="SSF53254">
    <property type="entry name" value="Phosphoglycerate mutase-like"/>
    <property type="match status" value="1"/>
</dbReference>
<keyword evidence="2" id="KW-0732">Signal</keyword>
<dbReference type="InterPro" id="IPR000560">
    <property type="entry name" value="His_Pase_clade-2"/>
</dbReference>
<dbReference type="PROSITE" id="PS00616">
    <property type="entry name" value="HIS_ACID_PHOSPHAT_1"/>
    <property type="match status" value="1"/>
</dbReference>
<dbReference type="Gene3D" id="3.40.50.1240">
    <property type="entry name" value="Phosphoglycerate mutase-like"/>
    <property type="match status" value="1"/>
</dbReference>
<dbReference type="GO" id="GO:0005739">
    <property type="term" value="C:mitochondrion"/>
    <property type="evidence" value="ECO:0007669"/>
    <property type="project" value="TreeGrafter"/>
</dbReference>
<evidence type="ECO:0000313" key="3">
    <source>
        <dbReference type="Ensembl" id="ENSNMLP00000027846.1"/>
    </source>
</evidence>
<dbReference type="PANTHER" id="PTHR11567">
    <property type="entry name" value="ACID PHOSPHATASE-RELATED"/>
    <property type="match status" value="1"/>
</dbReference>
<dbReference type="CDD" id="cd07061">
    <property type="entry name" value="HP_HAP_like"/>
    <property type="match status" value="1"/>
</dbReference>
<feature type="signal peptide" evidence="2">
    <location>
        <begin position="1"/>
        <end position="24"/>
    </location>
</feature>
<dbReference type="Proteomes" id="UP000694523">
    <property type="component" value="Unplaced"/>
</dbReference>
<dbReference type="GO" id="GO:2001311">
    <property type="term" value="P:lysobisphosphatidic acid metabolic process"/>
    <property type="evidence" value="ECO:0007669"/>
    <property type="project" value="TreeGrafter"/>
</dbReference>
<dbReference type="Ensembl" id="ENSNMLT00000031104.1">
    <property type="protein sequence ID" value="ENSNMLP00000027846.1"/>
    <property type="gene ID" value="ENSNMLG00000017734.1"/>
</dbReference>
<proteinExistence type="inferred from homology"/>
<dbReference type="AlphaFoldDB" id="A0A8C6U125"/>
<dbReference type="Pfam" id="PF00328">
    <property type="entry name" value="His_Phos_2"/>
    <property type="match status" value="2"/>
</dbReference>
<name>A0A8C6U125_9GOBI</name>
<keyword evidence="4" id="KW-1185">Reference proteome</keyword>
<dbReference type="InterPro" id="IPR033379">
    <property type="entry name" value="Acid_Pase_AS"/>
</dbReference>
<evidence type="ECO:0000256" key="1">
    <source>
        <dbReference type="ARBA" id="ARBA00005375"/>
    </source>
</evidence>
<feature type="chain" id="PRO_5034993316" evidence="2">
    <location>
        <begin position="25"/>
        <end position="422"/>
    </location>
</feature>
<reference evidence="3" key="1">
    <citation type="submission" date="2025-08" db="UniProtKB">
        <authorList>
            <consortium name="Ensembl"/>
        </authorList>
    </citation>
    <scope>IDENTIFICATION</scope>
</reference>
<dbReference type="InterPro" id="IPR029033">
    <property type="entry name" value="His_PPase_superfam"/>
</dbReference>
<evidence type="ECO:0000256" key="2">
    <source>
        <dbReference type="SAM" id="SignalP"/>
    </source>
</evidence>